<evidence type="ECO:0000313" key="3">
    <source>
        <dbReference type="Proteomes" id="UP000431826"/>
    </source>
</evidence>
<dbReference type="Pfam" id="PF07228">
    <property type="entry name" value="SpoIIE"/>
    <property type="match status" value="1"/>
</dbReference>
<dbReference type="EMBL" id="BLIR01000003">
    <property type="protein sequence ID" value="GFE42244.1"/>
    <property type="molecule type" value="Genomic_DNA"/>
</dbReference>
<protein>
    <recommendedName>
        <fullName evidence="1">PPM-type phosphatase domain-containing protein</fullName>
    </recommendedName>
</protein>
<comment type="caution">
    <text evidence="2">The sequence shown here is derived from an EMBL/GenBank/DDBJ whole genome shotgun (WGS) entry which is preliminary data.</text>
</comment>
<dbReference type="AlphaFoldDB" id="A0A640V3S2"/>
<sequence length="105" mass="11485">MDIGGDTFDCTLDRHALHLSLTDTMGHDVQAALLATMVVGALRNARRADSSLLDQAQDADQAVADYADRAHQALWRGRHGVTFSLSIRTIRMHCVRLLLLVAGCE</sequence>
<dbReference type="Gene3D" id="3.60.40.10">
    <property type="entry name" value="PPM-type phosphatase domain"/>
    <property type="match status" value="1"/>
</dbReference>
<evidence type="ECO:0000259" key="1">
    <source>
        <dbReference type="Pfam" id="PF07228"/>
    </source>
</evidence>
<evidence type="ECO:0000313" key="2">
    <source>
        <dbReference type="EMBL" id="GFE42244.1"/>
    </source>
</evidence>
<dbReference type="Proteomes" id="UP000431826">
    <property type="component" value="Unassembled WGS sequence"/>
</dbReference>
<gene>
    <name evidence="2" type="ORF">Stube_69170</name>
</gene>
<feature type="domain" description="PPM-type phosphatase" evidence="1">
    <location>
        <begin position="14"/>
        <end position="84"/>
    </location>
</feature>
<reference evidence="2 3" key="1">
    <citation type="submission" date="2019-12" db="EMBL/GenBank/DDBJ databases">
        <title>Whole genome shotgun sequence of Streptomyces tubercidicus NBRC 13090.</title>
        <authorList>
            <person name="Ichikawa N."/>
            <person name="Kimura A."/>
            <person name="Kitahashi Y."/>
            <person name="Komaki H."/>
            <person name="Tamura T."/>
        </authorList>
    </citation>
    <scope>NUCLEOTIDE SEQUENCE [LARGE SCALE GENOMIC DNA]</scope>
    <source>
        <strain evidence="2 3">NBRC 13090</strain>
    </source>
</reference>
<keyword evidence="3" id="KW-1185">Reference proteome</keyword>
<accession>A0A640V3S2</accession>
<dbReference type="InterPro" id="IPR036457">
    <property type="entry name" value="PPM-type-like_dom_sf"/>
</dbReference>
<dbReference type="InterPro" id="IPR001932">
    <property type="entry name" value="PPM-type_phosphatase-like_dom"/>
</dbReference>
<proteinExistence type="predicted"/>
<organism evidence="2 3">
    <name type="scientific">Streptomyces tubercidicus</name>
    <dbReference type="NCBI Taxonomy" id="47759"/>
    <lineage>
        <taxon>Bacteria</taxon>
        <taxon>Bacillati</taxon>
        <taxon>Actinomycetota</taxon>
        <taxon>Actinomycetes</taxon>
        <taxon>Kitasatosporales</taxon>
        <taxon>Streptomycetaceae</taxon>
        <taxon>Streptomyces</taxon>
    </lineage>
</organism>
<name>A0A640V3S2_9ACTN</name>